<gene>
    <name evidence="1" type="ORF">ABT317_07065</name>
</gene>
<dbReference type="EMBL" id="JBEPCU010000068">
    <property type="protein sequence ID" value="MER6976792.1"/>
    <property type="molecule type" value="Genomic_DNA"/>
</dbReference>
<evidence type="ECO:0000313" key="1">
    <source>
        <dbReference type="EMBL" id="MER6976792.1"/>
    </source>
</evidence>
<proteinExistence type="predicted"/>
<name>A0ABV1VZF1_9ACTN</name>
<evidence type="ECO:0000313" key="2">
    <source>
        <dbReference type="Proteomes" id="UP001458415"/>
    </source>
</evidence>
<sequence length="44" mass="4736">MRIACNTEGAGVHGNYRWYKLAGRGGRASAHYVHNHGSVLGCAH</sequence>
<reference evidence="1 2" key="1">
    <citation type="submission" date="2024-06" db="EMBL/GenBank/DDBJ databases">
        <title>The Natural Products Discovery Center: Release of the First 8490 Sequenced Strains for Exploring Actinobacteria Biosynthetic Diversity.</title>
        <authorList>
            <person name="Kalkreuter E."/>
            <person name="Kautsar S.A."/>
            <person name="Yang D."/>
            <person name="Bader C.D."/>
            <person name="Teijaro C.N."/>
            <person name="Fluegel L."/>
            <person name="Davis C.M."/>
            <person name="Simpson J.R."/>
            <person name="Lauterbach L."/>
            <person name="Steele A.D."/>
            <person name="Gui C."/>
            <person name="Meng S."/>
            <person name="Li G."/>
            <person name="Viehrig K."/>
            <person name="Ye F."/>
            <person name="Su P."/>
            <person name="Kiefer A.F."/>
            <person name="Nichols A."/>
            <person name="Cepeda A.J."/>
            <person name="Yan W."/>
            <person name="Fan B."/>
            <person name="Jiang Y."/>
            <person name="Adhikari A."/>
            <person name="Zheng C.-J."/>
            <person name="Schuster L."/>
            <person name="Cowan T.M."/>
            <person name="Smanski M.J."/>
            <person name="Chevrette M.G."/>
            <person name="De Carvalho L.P.S."/>
            <person name="Shen B."/>
        </authorList>
    </citation>
    <scope>NUCLEOTIDE SEQUENCE [LARGE SCALE GENOMIC DNA]</scope>
    <source>
        <strain evidence="1 2">NPDC000634</strain>
    </source>
</reference>
<dbReference type="Proteomes" id="UP001458415">
    <property type="component" value="Unassembled WGS sequence"/>
</dbReference>
<organism evidence="1 2">
    <name type="scientific">Streptomyces carpinensis</name>
    <dbReference type="NCBI Taxonomy" id="66369"/>
    <lineage>
        <taxon>Bacteria</taxon>
        <taxon>Bacillati</taxon>
        <taxon>Actinomycetota</taxon>
        <taxon>Actinomycetes</taxon>
        <taxon>Kitasatosporales</taxon>
        <taxon>Streptomycetaceae</taxon>
        <taxon>Streptomyces</taxon>
    </lineage>
</organism>
<protein>
    <submittedName>
        <fullName evidence="1">Uncharacterized protein</fullName>
    </submittedName>
</protein>
<keyword evidence="2" id="KW-1185">Reference proteome</keyword>
<comment type="caution">
    <text evidence="1">The sequence shown here is derived from an EMBL/GenBank/DDBJ whole genome shotgun (WGS) entry which is preliminary data.</text>
</comment>
<accession>A0ABV1VZF1</accession>
<dbReference type="RefSeq" id="WP_279634711.1">
    <property type="nucleotide sequence ID" value="NZ_MUBM01000238.1"/>
</dbReference>